<evidence type="ECO:0000259" key="7">
    <source>
        <dbReference type="Pfam" id="PF00916"/>
    </source>
</evidence>
<dbReference type="Proteomes" id="UP001054889">
    <property type="component" value="Unassembled WGS sequence"/>
</dbReference>
<dbReference type="GO" id="GO:0008271">
    <property type="term" value="F:secondary active sulfate transmembrane transporter activity"/>
    <property type="evidence" value="ECO:0007669"/>
    <property type="project" value="InterPro"/>
</dbReference>
<comment type="subcellular location">
    <subcellularLocation>
        <location evidence="1">Membrane</location>
        <topology evidence="1">Multi-pass membrane protein</topology>
    </subcellularLocation>
</comment>
<proteinExistence type="predicted"/>
<dbReference type="PROSITE" id="PS01130">
    <property type="entry name" value="SLC26A"/>
    <property type="match status" value="1"/>
</dbReference>
<protein>
    <recommendedName>
        <fullName evidence="7">SLC26A/SulP transporter domain-containing protein</fullName>
    </recommendedName>
</protein>
<dbReference type="InterPro" id="IPR001902">
    <property type="entry name" value="SLC26A/SulP_fam"/>
</dbReference>
<keyword evidence="4 6" id="KW-0472">Membrane</keyword>
<evidence type="ECO:0000256" key="4">
    <source>
        <dbReference type="ARBA" id="ARBA00023136"/>
    </source>
</evidence>
<dbReference type="EMBL" id="BQKI01000115">
    <property type="protein sequence ID" value="GJN40343.1"/>
    <property type="molecule type" value="Genomic_DNA"/>
</dbReference>
<dbReference type="InterPro" id="IPR018045">
    <property type="entry name" value="S04_transporter_CS"/>
</dbReference>
<dbReference type="InterPro" id="IPR011547">
    <property type="entry name" value="SLC26A/SulP_dom"/>
</dbReference>
<dbReference type="GO" id="GO:0016020">
    <property type="term" value="C:membrane"/>
    <property type="evidence" value="ECO:0007669"/>
    <property type="project" value="UniProtKB-SubCell"/>
</dbReference>
<comment type="caution">
    <text evidence="8">The sequence shown here is derived from an EMBL/GenBank/DDBJ whole genome shotgun (WGS) entry which is preliminary data.</text>
</comment>
<keyword evidence="9" id="KW-1185">Reference proteome</keyword>
<feature type="domain" description="SLC26A/SulP transporter" evidence="7">
    <location>
        <begin position="83"/>
        <end position="184"/>
    </location>
</feature>
<keyword evidence="2 6" id="KW-0812">Transmembrane</keyword>
<evidence type="ECO:0000256" key="1">
    <source>
        <dbReference type="ARBA" id="ARBA00004141"/>
    </source>
</evidence>
<dbReference type="AlphaFoldDB" id="A0AAV5FZW8"/>
<gene>
    <name evidence="8" type="primary">gb29548</name>
    <name evidence="8" type="ORF">PR202_gb29548</name>
</gene>
<evidence type="ECO:0000256" key="5">
    <source>
        <dbReference type="SAM" id="MobiDB-lite"/>
    </source>
</evidence>
<feature type="transmembrane region" description="Helical" evidence="6">
    <location>
        <begin position="83"/>
        <end position="102"/>
    </location>
</feature>
<evidence type="ECO:0000256" key="6">
    <source>
        <dbReference type="SAM" id="Phobius"/>
    </source>
</evidence>
<feature type="compositionally biased region" description="Low complexity" evidence="5">
    <location>
        <begin position="7"/>
        <end position="16"/>
    </location>
</feature>
<sequence>MERVSYASRSSGELASAGGGGRPVRVIPLRYPPETASRGSTSSSPSWWRAAVRKARDMGPLEWAEAILPCVSWMRRYRWKEDLQADLASGITVGVMLVPQAMSYAKLAGLHPIYGLYTGFVPLFVYALFGSSRQLAVGPVALVSLLVSNVLGGIVNSSSELYTELAILLAFMVGILECLMGLLRAAGHSKQSRWTVSSLSSGGSGDFGGAAPGRSFRDDTGQHCAYPLPRCFKCKLLGHRIYTCPGSGNDTFGSGHRGQATGICASSPGRQQQQQERPTMMSEGNLGHVRVWQKLLLF</sequence>
<accession>A0AAV5FZW8</accession>
<dbReference type="PANTHER" id="PTHR11814">
    <property type="entry name" value="SULFATE TRANSPORTER"/>
    <property type="match status" value="1"/>
</dbReference>
<evidence type="ECO:0000256" key="2">
    <source>
        <dbReference type="ARBA" id="ARBA00022692"/>
    </source>
</evidence>
<feature type="region of interest" description="Disordered" evidence="5">
    <location>
        <begin position="1"/>
        <end position="20"/>
    </location>
</feature>
<dbReference type="Pfam" id="PF00916">
    <property type="entry name" value="Sulfate_transp"/>
    <property type="match status" value="1"/>
</dbReference>
<organism evidence="8 9">
    <name type="scientific">Eleusine coracana subsp. coracana</name>
    <dbReference type="NCBI Taxonomy" id="191504"/>
    <lineage>
        <taxon>Eukaryota</taxon>
        <taxon>Viridiplantae</taxon>
        <taxon>Streptophyta</taxon>
        <taxon>Embryophyta</taxon>
        <taxon>Tracheophyta</taxon>
        <taxon>Spermatophyta</taxon>
        <taxon>Magnoliopsida</taxon>
        <taxon>Liliopsida</taxon>
        <taxon>Poales</taxon>
        <taxon>Poaceae</taxon>
        <taxon>PACMAD clade</taxon>
        <taxon>Chloridoideae</taxon>
        <taxon>Cynodonteae</taxon>
        <taxon>Eleusininae</taxon>
        <taxon>Eleusine</taxon>
    </lineage>
</organism>
<feature type="transmembrane region" description="Helical" evidence="6">
    <location>
        <begin position="136"/>
        <end position="155"/>
    </location>
</feature>
<keyword evidence="3 6" id="KW-1133">Transmembrane helix</keyword>
<evidence type="ECO:0000256" key="3">
    <source>
        <dbReference type="ARBA" id="ARBA00022989"/>
    </source>
</evidence>
<evidence type="ECO:0000313" key="8">
    <source>
        <dbReference type="EMBL" id="GJN40343.1"/>
    </source>
</evidence>
<evidence type="ECO:0000313" key="9">
    <source>
        <dbReference type="Proteomes" id="UP001054889"/>
    </source>
</evidence>
<feature type="transmembrane region" description="Helical" evidence="6">
    <location>
        <begin position="108"/>
        <end position="129"/>
    </location>
</feature>
<name>A0AAV5FZW8_ELECO</name>
<reference evidence="8" key="1">
    <citation type="journal article" date="2018" name="DNA Res.">
        <title>Multiple hybrid de novo genome assembly of finger millet, an orphan allotetraploid crop.</title>
        <authorList>
            <person name="Hatakeyama M."/>
            <person name="Aluri S."/>
            <person name="Balachadran M.T."/>
            <person name="Sivarajan S.R."/>
            <person name="Patrignani A."/>
            <person name="Gruter S."/>
            <person name="Poveda L."/>
            <person name="Shimizu-Inatsugi R."/>
            <person name="Baeten J."/>
            <person name="Francoijs K.J."/>
            <person name="Nataraja K.N."/>
            <person name="Reddy Y.A.N."/>
            <person name="Phadnis S."/>
            <person name="Ravikumar R.L."/>
            <person name="Schlapbach R."/>
            <person name="Sreeman S.M."/>
            <person name="Shimizu K.K."/>
        </authorList>
    </citation>
    <scope>NUCLEOTIDE SEQUENCE</scope>
</reference>
<reference evidence="8" key="2">
    <citation type="submission" date="2021-12" db="EMBL/GenBank/DDBJ databases">
        <title>Resequencing data analysis of finger millet.</title>
        <authorList>
            <person name="Hatakeyama M."/>
            <person name="Aluri S."/>
            <person name="Balachadran M.T."/>
            <person name="Sivarajan S.R."/>
            <person name="Poveda L."/>
            <person name="Shimizu-Inatsugi R."/>
            <person name="Schlapbach R."/>
            <person name="Sreeman S.M."/>
            <person name="Shimizu K.K."/>
        </authorList>
    </citation>
    <scope>NUCLEOTIDE SEQUENCE</scope>
</reference>
<feature type="transmembrane region" description="Helical" evidence="6">
    <location>
        <begin position="161"/>
        <end position="183"/>
    </location>
</feature>